<feature type="chain" id="PRO_5019340275" evidence="2">
    <location>
        <begin position="20"/>
        <end position="434"/>
    </location>
</feature>
<feature type="compositionally biased region" description="Basic and acidic residues" evidence="1">
    <location>
        <begin position="250"/>
        <end position="260"/>
    </location>
</feature>
<feature type="compositionally biased region" description="Basic and acidic residues" evidence="1">
    <location>
        <begin position="97"/>
        <end position="108"/>
    </location>
</feature>
<accession>A0A449BRN7</accession>
<feature type="compositionally biased region" description="Polar residues" evidence="1">
    <location>
        <begin position="123"/>
        <end position="135"/>
    </location>
</feature>
<dbReference type="EMBL" id="LR215064">
    <property type="protein sequence ID" value="VEV56136.1"/>
    <property type="molecule type" value="Genomic_DNA"/>
</dbReference>
<feature type="region of interest" description="Disordered" evidence="1">
    <location>
        <begin position="232"/>
        <end position="312"/>
    </location>
</feature>
<gene>
    <name evidence="3" type="ORF">PVVCY_0802970</name>
</gene>
<organism evidence="3 4">
    <name type="scientific">Plasmodium vinckei vinckei</name>
    <dbReference type="NCBI Taxonomy" id="54757"/>
    <lineage>
        <taxon>Eukaryota</taxon>
        <taxon>Sar</taxon>
        <taxon>Alveolata</taxon>
        <taxon>Apicomplexa</taxon>
        <taxon>Aconoidasida</taxon>
        <taxon>Haemosporida</taxon>
        <taxon>Plasmodiidae</taxon>
        <taxon>Plasmodium</taxon>
        <taxon>Plasmodium (Vinckeia)</taxon>
    </lineage>
</organism>
<proteinExistence type="predicted"/>
<name>A0A449BRN7_PLAVN</name>
<feature type="compositionally biased region" description="Basic and acidic residues" evidence="1">
    <location>
        <begin position="136"/>
        <end position="146"/>
    </location>
</feature>
<dbReference type="AlphaFoldDB" id="A0A449BRN7"/>
<evidence type="ECO:0000313" key="4">
    <source>
        <dbReference type="Proteomes" id="UP000290582"/>
    </source>
</evidence>
<feature type="compositionally biased region" description="Basic and acidic residues" evidence="1">
    <location>
        <begin position="280"/>
        <end position="289"/>
    </location>
</feature>
<evidence type="ECO:0000256" key="1">
    <source>
        <dbReference type="SAM" id="MobiDB-lite"/>
    </source>
</evidence>
<dbReference type="OrthoDB" id="372885at2759"/>
<evidence type="ECO:0000313" key="3">
    <source>
        <dbReference type="EMBL" id="VEV56136.1"/>
    </source>
</evidence>
<evidence type="ECO:0000256" key="2">
    <source>
        <dbReference type="SAM" id="SignalP"/>
    </source>
</evidence>
<reference evidence="3 4" key="1">
    <citation type="submission" date="2019-01" db="EMBL/GenBank/DDBJ databases">
        <authorList>
            <person name="Ramaprasad A."/>
        </authorList>
    </citation>
    <scope>NUCLEOTIDE SEQUENCE [LARGE SCALE GENOMIC DNA]</scope>
</reference>
<dbReference type="GeneID" id="19961655"/>
<feature type="region of interest" description="Disordered" evidence="1">
    <location>
        <begin position="364"/>
        <end position="383"/>
    </location>
</feature>
<protein>
    <submittedName>
        <fullName evidence="3">Uncharacterized protein</fullName>
    </submittedName>
</protein>
<keyword evidence="2" id="KW-0732">Signal</keyword>
<dbReference type="VEuPathDB" id="PlasmoDB:PVVCY_0802970"/>
<feature type="region of interest" description="Disordered" evidence="1">
    <location>
        <begin position="97"/>
        <end position="173"/>
    </location>
</feature>
<feature type="signal peptide" evidence="2">
    <location>
        <begin position="1"/>
        <end position="19"/>
    </location>
</feature>
<dbReference type="RefSeq" id="XP_008625320.2">
    <property type="nucleotide sequence ID" value="XM_008627098.2"/>
</dbReference>
<dbReference type="Proteomes" id="UP000290582">
    <property type="component" value="Chromosome PVVCY_08"/>
</dbReference>
<sequence length="434" mass="49204">MKITFSLFFILVIVTKLNSKSNVYCANDYINDSREIKYSPYTFDLSSYDLGSQDNLLINLEHNESKQNLRKKRSENPLEHLEESHYNTEEYMARNDANDTSSHEHQEYETPNPEYPEQHSSTHEQYATSNINESPLDTKLDPEPYEHGGPSPHFENPAPAEANHDREHPDANEFIGAPGHHPHVDHAGPTEANHDREHLDANEFIGAPGHHPHVDHAGPTEASYNTENVYPEPFEHGGPSPHFENPAPREANRDKEHPDENEFIGAPGAPHFDNPASAEANHDKEHPDANEFIGAPGLHPHVDHAGPPSTNEDSWAVIANNEYHKEVNEPSYKTAEINQIFIKGIDLCKDIFEYRMTKSTYKNENNASNEVTPEEPENNESHQITVDARNEIDPLPTISKVYIIDNTLEQYMKDIHSILINIQNIIEKSKTVVE</sequence>
<feature type="compositionally biased region" description="Basic and acidic residues" evidence="1">
    <location>
        <begin position="162"/>
        <end position="171"/>
    </location>
</feature>
<dbReference type="KEGG" id="pvv:PVVCY_0802970"/>